<keyword evidence="3" id="KW-1185">Reference proteome</keyword>
<name>A0ABR3G981_9PEZI</name>
<evidence type="ECO:0000313" key="2">
    <source>
        <dbReference type="EMBL" id="KAL0632363.1"/>
    </source>
</evidence>
<gene>
    <name evidence="2" type="primary">VMA9</name>
    <name evidence="2" type="ORF">Q9L58_008758</name>
</gene>
<proteinExistence type="predicted"/>
<evidence type="ECO:0000313" key="3">
    <source>
        <dbReference type="Proteomes" id="UP001447188"/>
    </source>
</evidence>
<evidence type="ECO:0000256" key="1">
    <source>
        <dbReference type="SAM" id="Phobius"/>
    </source>
</evidence>
<comment type="caution">
    <text evidence="2">The sequence shown here is derived from an EMBL/GenBank/DDBJ whole genome shotgun (WGS) entry which is preliminary data.</text>
</comment>
<dbReference type="Proteomes" id="UP001447188">
    <property type="component" value="Unassembled WGS sequence"/>
</dbReference>
<reference evidence="2 3" key="1">
    <citation type="submission" date="2024-02" db="EMBL/GenBank/DDBJ databases">
        <title>Discinaceae phylogenomics.</title>
        <authorList>
            <person name="Dirks A.C."/>
            <person name="James T.Y."/>
        </authorList>
    </citation>
    <scope>NUCLEOTIDE SEQUENCE [LARGE SCALE GENOMIC DNA]</scope>
    <source>
        <strain evidence="2 3">ACD0624</strain>
    </source>
</reference>
<keyword evidence="1" id="KW-1133">Transmembrane helix</keyword>
<organism evidence="2 3">
    <name type="scientific">Discina gigas</name>
    <dbReference type="NCBI Taxonomy" id="1032678"/>
    <lineage>
        <taxon>Eukaryota</taxon>
        <taxon>Fungi</taxon>
        <taxon>Dikarya</taxon>
        <taxon>Ascomycota</taxon>
        <taxon>Pezizomycotina</taxon>
        <taxon>Pezizomycetes</taxon>
        <taxon>Pezizales</taxon>
        <taxon>Discinaceae</taxon>
        <taxon>Discina</taxon>
    </lineage>
</organism>
<accession>A0ABR3G981</accession>
<keyword evidence="1" id="KW-0472">Membrane</keyword>
<dbReference type="EMBL" id="JBBBZM010000173">
    <property type="protein sequence ID" value="KAL0632363.1"/>
    <property type="molecule type" value="Genomic_DNA"/>
</dbReference>
<keyword evidence="1" id="KW-0812">Transmembrane</keyword>
<feature type="transmembrane region" description="Helical" evidence="1">
    <location>
        <begin position="6"/>
        <end position="24"/>
    </location>
</feature>
<protein>
    <submittedName>
        <fullName evidence="2">H(+)-transporting V0 sector ATPase subunit e</fullName>
    </submittedName>
</protein>
<sequence>MANGYTILVTLVVTIALSVAAYFLSPKGENQAYLSHSRLPPPAFPLTPLGPLPEAPPVS</sequence>